<evidence type="ECO:0000256" key="2">
    <source>
        <dbReference type="SAM" id="SignalP"/>
    </source>
</evidence>
<reference evidence="4" key="1">
    <citation type="submission" date="2016-10" db="EMBL/GenBank/DDBJ databases">
        <authorList>
            <person name="Varghese N."/>
            <person name="Submissions S."/>
        </authorList>
    </citation>
    <scope>NUCLEOTIDE SEQUENCE [LARGE SCALE GENOMIC DNA]</scope>
    <source>
        <strain evidence="4">CGMCC 1.6981</strain>
    </source>
</reference>
<evidence type="ECO:0000313" key="4">
    <source>
        <dbReference type="Proteomes" id="UP000198693"/>
    </source>
</evidence>
<dbReference type="Proteomes" id="UP000198693">
    <property type="component" value="Unassembled WGS sequence"/>
</dbReference>
<feature type="region of interest" description="Disordered" evidence="1">
    <location>
        <begin position="25"/>
        <end position="125"/>
    </location>
</feature>
<evidence type="ECO:0000313" key="3">
    <source>
        <dbReference type="EMBL" id="SFU65879.1"/>
    </source>
</evidence>
<dbReference type="RefSeq" id="WP_089795173.1">
    <property type="nucleotide sequence ID" value="NZ_FPBP01000005.1"/>
</dbReference>
<feature type="compositionally biased region" description="Basic and acidic residues" evidence="1">
    <location>
        <begin position="43"/>
        <end position="67"/>
    </location>
</feature>
<dbReference type="OrthoDB" id="6174564at2"/>
<keyword evidence="4" id="KW-1185">Reference proteome</keyword>
<gene>
    <name evidence="3" type="ORF">SAMN04487955_105202</name>
</gene>
<evidence type="ECO:0000256" key="1">
    <source>
        <dbReference type="SAM" id="MobiDB-lite"/>
    </source>
</evidence>
<name>A0A1I7HYW6_9GAMM</name>
<protein>
    <submittedName>
        <fullName evidence="3">Uncharacterized protein</fullName>
    </submittedName>
</protein>
<keyword evidence="2" id="KW-0732">Signal</keyword>
<sequence>MMSKEFLKSLGILVVSMGLTASPLVLANTHDGDPGSSDPAIDPTDRIESDERDPVPDESLQEPRTDTESGTSTGTGSAAGTGSGTEMESDDPGSSDPAIDPTDRIESDERDPVPDESLQEPREDE</sequence>
<feature type="chain" id="PRO_5011488255" evidence="2">
    <location>
        <begin position="28"/>
        <end position="125"/>
    </location>
</feature>
<dbReference type="EMBL" id="FPBP01000005">
    <property type="protein sequence ID" value="SFU65879.1"/>
    <property type="molecule type" value="Genomic_DNA"/>
</dbReference>
<proteinExistence type="predicted"/>
<feature type="compositionally biased region" description="Basic and acidic residues" evidence="1">
    <location>
        <begin position="101"/>
        <end position="113"/>
    </location>
</feature>
<feature type="signal peptide" evidence="2">
    <location>
        <begin position="1"/>
        <end position="27"/>
    </location>
</feature>
<dbReference type="AlphaFoldDB" id="A0A1I7HYW6"/>
<organism evidence="3 4">
    <name type="scientific">Halomonas korlensis</name>
    <dbReference type="NCBI Taxonomy" id="463301"/>
    <lineage>
        <taxon>Bacteria</taxon>
        <taxon>Pseudomonadati</taxon>
        <taxon>Pseudomonadota</taxon>
        <taxon>Gammaproteobacteria</taxon>
        <taxon>Oceanospirillales</taxon>
        <taxon>Halomonadaceae</taxon>
        <taxon>Halomonas</taxon>
    </lineage>
</organism>
<accession>A0A1I7HYW6</accession>